<dbReference type="Gene3D" id="3.40.33.10">
    <property type="entry name" value="CAP"/>
    <property type="match status" value="1"/>
</dbReference>
<reference evidence="3 6" key="2">
    <citation type="submission" date="2018-02" db="EMBL/GenBank/DDBJ databases">
        <authorList>
            <person name="Rodrigo-Torres L."/>
            <person name="Arahal R. D."/>
            <person name="Lucena T."/>
        </authorList>
    </citation>
    <scope>NUCLEOTIDE SEQUENCE [LARGE SCALE GENOMIC DNA]</scope>
    <source>
        <strain evidence="3 6">CECT 8486</strain>
    </source>
</reference>
<dbReference type="PROSITE" id="PS51782">
    <property type="entry name" value="LYSM"/>
    <property type="match status" value="2"/>
</dbReference>
<dbReference type="Pfam" id="PF01476">
    <property type="entry name" value="LysM"/>
    <property type="match status" value="2"/>
</dbReference>
<dbReference type="PROSITE" id="PS00018">
    <property type="entry name" value="EF_HAND_1"/>
    <property type="match status" value="3"/>
</dbReference>
<protein>
    <submittedName>
        <fullName evidence="3 4">Peptidoglycan endopeptidase LytE</fullName>
        <ecNumber evidence="3 4">3.4.-.-</ecNumber>
    </submittedName>
</protein>
<dbReference type="PANTHER" id="PTHR33734:SF22">
    <property type="entry name" value="MEMBRANE-BOUND LYTIC MUREIN TRANSGLYCOSYLASE D"/>
    <property type="match status" value="1"/>
</dbReference>
<keyword evidence="6" id="KW-1185">Reference proteome</keyword>
<keyword evidence="1" id="KW-0732">Signal</keyword>
<dbReference type="SMART" id="SM00257">
    <property type="entry name" value="LysM"/>
    <property type="match status" value="2"/>
</dbReference>
<evidence type="ECO:0000313" key="4">
    <source>
        <dbReference type="EMBL" id="SPE07476.1"/>
    </source>
</evidence>
<dbReference type="RefSeq" id="WP_105299715.1">
    <property type="nucleotide sequence ID" value="NZ_OKQR01000001.1"/>
</dbReference>
<dbReference type="InterPro" id="IPR036779">
    <property type="entry name" value="LysM_dom_sf"/>
</dbReference>
<dbReference type="GO" id="GO:0016787">
    <property type="term" value="F:hydrolase activity"/>
    <property type="evidence" value="ECO:0007669"/>
    <property type="project" value="UniProtKB-KW"/>
</dbReference>
<feature type="domain" description="LysM" evidence="2">
    <location>
        <begin position="29"/>
        <end position="73"/>
    </location>
</feature>
<dbReference type="EC" id="3.4.-.-" evidence="3 4"/>
<evidence type="ECO:0000313" key="3">
    <source>
        <dbReference type="EMBL" id="SPD92197.1"/>
    </source>
</evidence>
<dbReference type="AlphaFoldDB" id="A0A2N9KAY2"/>
<dbReference type="EMBL" id="OKQU01000001">
    <property type="protein sequence ID" value="SPE07476.1"/>
    <property type="molecule type" value="Genomic_DNA"/>
</dbReference>
<evidence type="ECO:0000256" key="1">
    <source>
        <dbReference type="SAM" id="SignalP"/>
    </source>
</evidence>
<dbReference type="Pfam" id="PF00188">
    <property type="entry name" value="CAP"/>
    <property type="match status" value="1"/>
</dbReference>
<dbReference type="InterPro" id="IPR018247">
    <property type="entry name" value="EF_Hand_1_Ca_BS"/>
</dbReference>
<evidence type="ECO:0000313" key="6">
    <source>
        <dbReference type="Proteomes" id="UP000239237"/>
    </source>
</evidence>
<feature type="signal peptide" evidence="1">
    <location>
        <begin position="1"/>
        <end position="28"/>
    </location>
</feature>
<dbReference type="Gene3D" id="1.10.238.10">
    <property type="entry name" value="EF-hand"/>
    <property type="match status" value="1"/>
</dbReference>
<reference evidence="4 5" key="1">
    <citation type="submission" date="2018-02" db="EMBL/GenBank/DDBJ databases">
        <authorList>
            <person name="Cohen D.B."/>
            <person name="Kent A.D."/>
        </authorList>
    </citation>
    <scope>NUCLEOTIDE SEQUENCE [LARGE SCALE GENOMIC DNA]</scope>
    <source>
        <strain evidence="4 5">CECT 9216</strain>
    </source>
</reference>
<evidence type="ECO:0000259" key="2">
    <source>
        <dbReference type="PROSITE" id="PS51782"/>
    </source>
</evidence>
<name>A0A2N9KAY2_9LACO</name>
<dbReference type="InterPro" id="IPR018392">
    <property type="entry name" value="LysM"/>
</dbReference>
<dbReference type="Proteomes" id="UP000237923">
    <property type="component" value="Unassembled WGS sequence"/>
</dbReference>
<dbReference type="PANTHER" id="PTHR33734">
    <property type="entry name" value="LYSM DOMAIN-CONTAINING GPI-ANCHORED PROTEIN 2"/>
    <property type="match status" value="1"/>
</dbReference>
<dbReference type="CDD" id="cd00118">
    <property type="entry name" value="LysM"/>
    <property type="match status" value="2"/>
</dbReference>
<dbReference type="Gene3D" id="3.10.350.10">
    <property type="entry name" value="LysM domain"/>
    <property type="match status" value="2"/>
</dbReference>
<dbReference type="EMBL" id="OKQR01000001">
    <property type="protein sequence ID" value="SPD92197.1"/>
    <property type="molecule type" value="Genomic_DNA"/>
</dbReference>
<dbReference type="CDD" id="cd05379">
    <property type="entry name" value="CAP_bacterial"/>
    <property type="match status" value="1"/>
</dbReference>
<feature type="chain" id="PRO_5015429659" evidence="1">
    <location>
        <begin position="29"/>
        <end position="436"/>
    </location>
</feature>
<dbReference type="Proteomes" id="UP000239237">
    <property type="component" value="Unassembled WGS sequence"/>
</dbReference>
<dbReference type="SUPFAM" id="SSF54106">
    <property type="entry name" value="LysM domain"/>
    <property type="match status" value="2"/>
</dbReference>
<accession>A0A2N9KAY2</accession>
<dbReference type="InterPro" id="IPR035940">
    <property type="entry name" value="CAP_sf"/>
</dbReference>
<proteinExistence type="predicted"/>
<dbReference type="SUPFAM" id="SSF55797">
    <property type="entry name" value="PR-1-like"/>
    <property type="match status" value="1"/>
</dbReference>
<feature type="domain" description="LysM" evidence="2">
    <location>
        <begin position="87"/>
        <end position="131"/>
    </location>
</feature>
<keyword evidence="4" id="KW-0378">Hydrolase</keyword>
<gene>
    <name evidence="4" type="primary">lytE</name>
    <name evidence="3" type="ORF">LES8486_01207</name>
    <name evidence="4" type="ORF">LES9216_01354</name>
</gene>
<organism evidence="4 5">
    <name type="scientific">Leuconostoc suionicum</name>
    <dbReference type="NCBI Taxonomy" id="1511761"/>
    <lineage>
        <taxon>Bacteria</taxon>
        <taxon>Bacillati</taxon>
        <taxon>Bacillota</taxon>
        <taxon>Bacilli</taxon>
        <taxon>Lactobacillales</taxon>
        <taxon>Lactobacillaceae</taxon>
        <taxon>Leuconostoc</taxon>
    </lineage>
</organism>
<dbReference type="InterPro" id="IPR014044">
    <property type="entry name" value="CAP_dom"/>
</dbReference>
<sequence>MGKFFKKTLLTTAAGAAAFVGGHAAASADTVEVQSGDTLSKIAAANNTTVDALAKANGISNKDLILAGSSLEINATQEVSGLSEDGTSYTVQSGDTLSKIAEKTGVDVSVLSSLNSLSNTDLVLTGQELSLKASTTQATSSAATTVTAVSAQSSSVDTSNLKYIAAADTDNNNFMTVDEYNTYVANGGSTSSAASESSASSASASSATENITYVAAADTNNDGYMTMAEYNAYKANGGSTSSAAQTTTSTASSSASTSSASSSTSDNITYVAAADTNNDGYMTMAEYNAYKANGGSTTSASSASSSTQTTTTNTTATATTTNVSTGSTTADATINAWNAKRAELGLSPVTISASLTAQAQSRAQAIGTSSNWFSTHMSSGTAEVVANGFGAGSSVINAWYYETGMVNGGHTAFIVNPNFTQAGVGYYNGWIVINAQ</sequence>
<evidence type="ECO:0000313" key="5">
    <source>
        <dbReference type="Proteomes" id="UP000237923"/>
    </source>
</evidence>